<dbReference type="SUPFAM" id="SSF56935">
    <property type="entry name" value="Porins"/>
    <property type="match status" value="1"/>
</dbReference>
<feature type="domain" description="TonB-dependent receptor plug" evidence="11">
    <location>
        <begin position="119"/>
        <end position="226"/>
    </location>
</feature>
<dbReference type="EMBL" id="JQZV01000013">
    <property type="protein sequence ID" value="KGN91685.1"/>
    <property type="molecule type" value="Genomic_DNA"/>
</dbReference>
<feature type="signal peptide" evidence="10">
    <location>
        <begin position="1"/>
        <end position="20"/>
    </location>
</feature>
<evidence type="ECO:0000256" key="8">
    <source>
        <dbReference type="ARBA" id="ARBA00023237"/>
    </source>
</evidence>
<dbReference type="Pfam" id="PF07715">
    <property type="entry name" value="Plug"/>
    <property type="match status" value="1"/>
</dbReference>
<keyword evidence="5 10" id="KW-0732">Signal</keyword>
<reference evidence="12 13" key="1">
    <citation type="submission" date="2014-08" db="EMBL/GenBank/DDBJ databases">
        <title>Porphyromonas canoris strain:OH2762 Genome sequencing.</title>
        <authorList>
            <person name="Wallis C."/>
            <person name="Deusch O."/>
            <person name="O'Flynn C."/>
            <person name="Davis I."/>
            <person name="Jospin G."/>
            <person name="Darling A.E."/>
            <person name="Coil D.A."/>
            <person name="Alexiev A."/>
            <person name="Horsfall A."/>
            <person name="Kirkwood N."/>
            <person name="Harris S."/>
            <person name="Eisen J.A."/>
        </authorList>
    </citation>
    <scope>NUCLEOTIDE SEQUENCE [LARGE SCALE GENOMIC DNA]</scope>
    <source>
        <strain evidence="13">COT-108 OH2762</strain>
    </source>
</reference>
<evidence type="ECO:0000256" key="7">
    <source>
        <dbReference type="ARBA" id="ARBA00023136"/>
    </source>
</evidence>
<organism evidence="12 13">
    <name type="scientific">Porphyromonas canoris</name>
    <dbReference type="NCBI Taxonomy" id="36875"/>
    <lineage>
        <taxon>Bacteria</taxon>
        <taxon>Pseudomonadati</taxon>
        <taxon>Bacteroidota</taxon>
        <taxon>Bacteroidia</taxon>
        <taxon>Bacteroidales</taxon>
        <taxon>Porphyromonadaceae</taxon>
        <taxon>Porphyromonas</taxon>
    </lineage>
</organism>
<evidence type="ECO:0000256" key="2">
    <source>
        <dbReference type="ARBA" id="ARBA00022448"/>
    </source>
</evidence>
<keyword evidence="6" id="KW-0798">TonB box</keyword>
<comment type="similarity">
    <text evidence="9">Belongs to the TonB-dependent receptor family.</text>
</comment>
<dbReference type="InterPro" id="IPR036942">
    <property type="entry name" value="Beta-barrel_TonB_sf"/>
</dbReference>
<evidence type="ECO:0000256" key="4">
    <source>
        <dbReference type="ARBA" id="ARBA00022692"/>
    </source>
</evidence>
<evidence type="ECO:0000313" key="13">
    <source>
        <dbReference type="Proteomes" id="UP000030101"/>
    </source>
</evidence>
<evidence type="ECO:0000256" key="1">
    <source>
        <dbReference type="ARBA" id="ARBA00004571"/>
    </source>
</evidence>
<comment type="subcellular location">
    <subcellularLocation>
        <location evidence="1 9">Cell outer membrane</location>
        <topology evidence="1 9">Multi-pass membrane protein</topology>
    </subcellularLocation>
</comment>
<keyword evidence="12" id="KW-0675">Receptor</keyword>
<evidence type="ECO:0000259" key="11">
    <source>
        <dbReference type="Pfam" id="PF07715"/>
    </source>
</evidence>
<dbReference type="InterPro" id="IPR012910">
    <property type="entry name" value="Plug_dom"/>
</dbReference>
<name>A0ABR4XL18_9PORP</name>
<dbReference type="SUPFAM" id="SSF49464">
    <property type="entry name" value="Carboxypeptidase regulatory domain-like"/>
    <property type="match status" value="1"/>
</dbReference>
<feature type="chain" id="PRO_5047090711" evidence="10">
    <location>
        <begin position="21"/>
        <end position="866"/>
    </location>
</feature>
<dbReference type="Gene3D" id="2.170.130.10">
    <property type="entry name" value="TonB-dependent receptor, plug domain"/>
    <property type="match status" value="1"/>
</dbReference>
<accession>A0ABR4XL18</accession>
<dbReference type="InterPro" id="IPR039426">
    <property type="entry name" value="TonB-dep_rcpt-like"/>
</dbReference>
<keyword evidence="2 9" id="KW-0813">Transport</keyword>
<dbReference type="Pfam" id="PF13715">
    <property type="entry name" value="CarbopepD_reg_2"/>
    <property type="match status" value="1"/>
</dbReference>
<dbReference type="Proteomes" id="UP000030101">
    <property type="component" value="Unassembled WGS sequence"/>
</dbReference>
<keyword evidence="3 9" id="KW-1134">Transmembrane beta strand</keyword>
<dbReference type="InterPro" id="IPR010917">
    <property type="entry name" value="TonB_rcpt_CS"/>
</dbReference>
<keyword evidence="4 9" id="KW-0812">Transmembrane</keyword>
<evidence type="ECO:0000256" key="6">
    <source>
        <dbReference type="ARBA" id="ARBA00023077"/>
    </source>
</evidence>
<dbReference type="PANTHER" id="PTHR30069:SF29">
    <property type="entry name" value="HEMOGLOBIN AND HEMOGLOBIN-HAPTOGLOBIN-BINDING PROTEIN 1-RELATED"/>
    <property type="match status" value="1"/>
</dbReference>
<keyword evidence="8 9" id="KW-0998">Cell outer membrane</keyword>
<dbReference type="PROSITE" id="PS01156">
    <property type="entry name" value="TONB_DEPENDENT_REC_2"/>
    <property type="match status" value="1"/>
</dbReference>
<evidence type="ECO:0000313" key="12">
    <source>
        <dbReference type="EMBL" id="KGN91685.1"/>
    </source>
</evidence>
<evidence type="ECO:0000256" key="10">
    <source>
        <dbReference type="SAM" id="SignalP"/>
    </source>
</evidence>
<dbReference type="PANTHER" id="PTHR30069">
    <property type="entry name" value="TONB-DEPENDENT OUTER MEMBRANE RECEPTOR"/>
    <property type="match status" value="1"/>
</dbReference>
<sequence length="866" mass="95711">MKLRISFLFALILFTLSTVAATAQVNVKGKVLEKGTDNPLGGVRVSVGSTGSISNRQGEFTLSVPENSTLLFRYMGYLDKKVKIGRGPSVDLGAVYMEEDVRGIEDVVVMASIIPKDRITPVPVSNVSIDVIETKAPNIEFPELLKQTPSVYVTKGGGGFGDSRINMRGFDSNNLGILINGVPINDMESGKVYWSNWAGLSDVSSFIQIQRGLGASKLGLSSVGGTMNMVTKSTDAKKGGSFYTGIGNDGYSKMAFNVSTGLMDNGWAVSLAGARTSGDGYVRGTAFQGWSYFVNISKIINEDHRLSFTAFGAPQWHNQRGTMYTIEDIRESGFGARHNIGYGYINGQEVGGAYGRNFYHKPQMSLNHYWEISPKSKLSTSLYASLARGGGRRVRGAEGTNWLGINNTTGKPSNPLTVKQTPEGLLDFDAVMRENRASDNGSKAIFSNAMNSHNWYGILSSFNHKLSDALSLTAGYDARFYQGLHYEQIENLLGGDYYVEPQTSAKKLMYHKPNQPLKVGDRIEYDNIGEVLWNGIFAQAEAKSEKLNGFVSASLSNQAYRYVNLGGTNEKAPLAEGQSRYVSEWASYLPWSVKSGLSYKLNNQNNFFVNAGYFTRAPYFRSVFFNYNTEINTGAKYERVLTGEIGYGFISEVLKVDVNAYYTKWMDKGITRRIGNNELANITGLNARHMGVELEATYKPTKRFELKGMVSVGDWIWTDDVNAAIFNESQQKIAEIQAFIAGVHVGNSAQVTASLSSSYEVFKNFRIYGNLNYAGKNFADFDPTNRTKESDKVDAWQLPNYYTLDLGANYKFNIGSLNATLYMNVDNATNVEYIADARDGKKHDMKTSLVYFGFGRTWATGLRINF</sequence>
<keyword evidence="13" id="KW-1185">Reference proteome</keyword>
<dbReference type="RefSeq" id="WP_036791021.1">
    <property type="nucleotide sequence ID" value="NZ_JQZV01000013.1"/>
</dbReference>
<dbReference type="InterPro" id="IPR008969">
    <property type="entry name" value="CarboxyPept-like_regulatory"/>
</dbReference>
<dbReference type="Gene3D" id="2.40.170.20">
    <property type="entry name" value="TonB-dependent receptor, beta-barrel domain"/>
    <property type="match status" value="1"/>
</dbReference>
<evidence type="ECO:0000256" key="9">
    <source>
        <dbReference type="PROSITE-ProRule" id="PRU01360"/>
    </source>
</evidence>
<evidence type="ECO:0000256" key="3">
    <source>
        <dbReference type="ARBA" id="ARBA00022452"/>
    </source>
</evidence>
<keyword evidence="7 9" id="KW-0472">Membrane</keyword>
<gene>
    <name evidence="12" type="ORF">HQ43_06195</name>
</gene>
<comment type="caution">
    <text evidence="12">The sequence shown here is derived from an EMBL/GenBank/DDBJ whole genome shotgun (WGS) entry which is preliminary data.</text>
</comment>
<dbReference type="PROSITE" id="PS52016">
    <property type="entry name" value="TONB_DEPENDENT_REC_3"/>
    <property type="match status" value="1"/>
</dbReference>
<evidence type="ECO:0000256" key="5">
    <source>
        <dbReference type="ARBA" id="ARBA00022729"/>
    </source>
</evidence>
<protein>
    <submittedName>
        <fullName evidence="12">TonB-dependent receptor</fullName>
    </submittedName>
</protein>
<dbReference type="InterPro" id="IPR037066">
    <property type="entry name" value="Plug_dom_sf"/>
</dbReference>
<proteinExistence type="inferred from homology"/>